<evidence type="ECO:0000256" key="1">
    <source>
        <dbReference type="SAM" id="SignalP"/>
    </source>
</evidence>
<reference evidence="3" key="1">
    <citation type="submission" date="2011-09" db="EMBL/GenBank/DDBJ databases">
        <title>The permanent draft genome of Mucilaginibacter paludis DSM 18603.</title>
        <authorList>
            <consortium name="US DOE Joint Genome Institute (JGI-PGF)"/>
            <person name="Lucas S."/>
            <person name="Han J."/>
            <person name="Lapidus A."/>
            <person name="Bruce D."/>
            <person name="Goodwin L."/>
            <person name="Pitluck S."/>
            <person name="Peters L."/>
            <person name="Kyrpides N."/>
            <person name="Mavromatis K."/>
            <person name="Ivanova N."/>
            <person name="Mikhailova N."/>
            <person name="Held B."/>
            <person name="Detter J.C."/>
            <person name="Tapia R."/>
            <person name="Han C."/>
            <person name="Land M."/>
            <person name="Hauser L."/>
            <person name="Markowitz V."/>
            <person name="Cheng J.-F."/>
            <person name="Hugenholtz P."/>
            <person name="Woyke T."/>
            <person name="Wu D."/>
            <person name="Tindall B."/>
            <person name="Brambilla E."/>
            <person name="Klenk H.-P."/>
            <person name="Eisen J.A."/>
        </authorList>
    </citation>
    <scope>NUCLEOTIDE SEQUENCE [LARGE SCALE GENOMIC DNA]</scope>
    <source>
        <strain evidence="3">DSM 18603</strain>
    </source>
</reference>
<keyword evidence="1" id="KW-0732">Signal</keyword>
<dbReference type="Gene3D" id="2.40.128.520">
    <property type="match status" value="1"/>
</dbReference>
<evidence type="ECO:0000313" key="3">
    <source>
        <dbReference type="EMBL" id="EHQ26306.1"/>
    </source>
</evidence>
<dbReference type="InterPro" id="IPR019223">
    <property type="entry name" value="DUF2147"/>
</dbReference>
<feature type="domain" description="DUF2147" evidence="2">
    <location>
        <begin position="34"/>
        <end position="127"/>
    </location>
</feature>
<gene>
    <name evidence="3" type="ORF">Mucpa_2167</name>
</gene>
<dbReference type="HOGENOM" id="CLU_1914716_0_0_10"/>
<organism evidence="3 4">
    <name type="scientific">Mucilaginibacter paludis DSM 18603</name>
    <dbReference type="NCBI Taxonomy" id="714943"/>
    <lineage>
        <taxon>Bacteria</taxon>
        <taxon>Pseudomonadati</taxon>
        <taxon>Bacteroidota</taxon>
        <taxon>Sphingobacteriia</taxon>
        <taxon>Sphingobacteriales</taxon>
        <taxon>Sphingobacteriaceae</taxon>
        <taxon>Mucilaginibacter</taxon>
    </lineage>
</organism>
<dbReference type="EMBL" id="CM001403">
    <property type="protein sequence ID" value="EHQ26306.1"/>
    <property type="molecule type" value="Genomic_DNA"/>
</dbReference>
<feature type="signal peptide" evidence="1">
    <location>
        <begin position="1"/>
        <end position="23"/>
    </location>
</feature>
<accession>H1YG18</accession>
<dbReference type="OrthoDB" id="9814399at2"/>
<keyword evidence="4" id="KW-1185">Reference proteome</keyword>
<evidence type="ECO:0000259" key="2">
    <source>
        <dbReference type="Pfam" id="PF09917"/>
    </source>
</evidence>
<sequence length="132" mass="14414">MKTFSKLITATLLILLMSRGLFAQSVNKADAVLGIFQSPEGDRKIEIYKDNDQYVGKLVAITAANGKAKVGTVVLKGFTFSKGTWQGKVYLPARNSEYPATLTLPDAATLTIKVKAGFLSQSKNWARVKPLY</sequence>
<dbReference type="Pfam" id="PF09917">
    <property type="entry name" value="DUF2147"/>
    <property type="match status" value="1"/>
</dbReference>
<feature type="chain" id="PRO_5003557859" description="DUF2147 domain-containing protein" evidence="1">
    <location>
        <begin position="24"/>
        <end position="132"/>
    </location>
</feature>
<evidence type="ECO:0000313" key="4">
    <source>
        <dbReference type="Proteomes" id="UP000002774"/>
    </source>
</evidence>
<protein>
    <recommendedName>
        <fullName evidence="2">DUF2147 domain-containing protein</fullName>
    </recommendedName>
</protein>
<dbReference type="STRING" id="714943.Mucpa_2167"/>
<dbReference type="Proteomes" id="UP000002774">
    <property type="component" value="Chromosome"/>
</dbReference>
<dbReference type="RefSeq" id="WP_008506367.1">
    <property type="nucleotide sequence ID" value="NZ_CM001403.1"/>
</dbReference>
<dbReference type="AlphaFoldDB" id="H1YG18"/>
<name>H1YG18_9SPHI</name>
<proteinExistence type="predicted"/>